<keyword evidence="2" id="KW-0479">Metal-binding</keyword>
<gene>
    <name evidence="7" type="ORF">MKK02DRAFT_30628</name>
</gene>
<dbReference type="CDD" id="cd12148">
    <property type="entry name" value="fungal_TF_MHR"/>
    <property type="match status" value="1"/>
</dbReference>
<dbReference type="Pfam" id="PF04082">
    <property type="entry name" value="Fungal_trans"/>
    <property type="match status" value="1"/>
</dbReference>
<reference evidence="7" key="1">
    <citation type="journal article" date="2022" name="G3 (Bethesda)">
        <title>High quality genome of the basidiomycete yeast Dioszegia hungarica PDD-24b-2 isolated from cloud water.</title>
        <authorList>
            <person name="Jarrige D."/>
            <person name="Haridas S."/>
            <person name="Bleykasten-Grosshans C."/>
            <person name="Joly M."/>
            <person name="Nadalig T."/>
            <person name="Sancelme M."/>
            <person name="Vuilleumier S."/>
            <person name="Grigoriev I.V."/>
            <person name="Amato P."/>
            <person name="Bringel F."/>
        </authorList>
    </citation>
    <scope>NUCLEOTIDE SEQUENCE</scope>
    <source>
        <strain evidence="7">PDD-24b-2</strain>
    </source>
</reference>
<dbReference type="SMART" id="SM00066">
    <property type="entry name" value="GAL4"/>
    <property type="match status" value="1"/>
</dbReference>
<evidence type="ECO:0000256" key="1">
    <source>
        <dbReference type="ARBA" id="ARBA00004123"/>
    </source>
</evidence>
<dbReference type="InterPro" id="IPR050987">
    <property type="entry name" value="AtrR-like"/>
</dbReference>
<protein>
    <submittedName>
        <fullName evidence="7">Fungal-specific transcription factor domain-containing protein</fullName>
    </submittedName>
</protein>
<dbReference type="Gene3D" id="4.10.240.10">
    <property type="entry name" value="Zn(2)-C6 fungal-type DNA-binding domain"/>
    <property type="match status" value="1"/>
</dbReference>
<dbReference type="GO" id="GO:0005634">
    <property type="term" value="C:nucleus"/>
    <property type="evidence" value="ECO:0007669"/>
    <property type="project" value="UniProtKB-SubCell"/>
</dbReference>
<evidence type="ECO:0000256" key="2">
    <source>
        <dbReference type="ARBA" id="ARBA00022723"/>
    </source>
</evidence>
<keyword evidence="8" id="KW-1185">Reference proteome</keyword>
<dbReference type="Pfam" id="PF00172">
    <property type="entry name" value="Zn_clus"/>
    <property type="match status" value="1"/>
</dbReference>
<evidence type="ECO:0000313" key="8">
    <source>
        <dbReference type="Proteomes" id="UP001164286"/>
    </source>
</evidence>
<keyword evidence="4" id="KW-0539">Nucleus</keyword>
<dbReference type="GO" id="GO:0008270">
    <property type="term" value="F:zinc ion binding"/>
    <property type="evidence" value="ECO:0007669"/>
    <property type="project" value="InterPro"/>
</dbReference>
<evidence type="ECO:0000256" key="3">
    <source>
        <dbReference type="ARBA" id="ARBA00023125"/>
    </source>
</evidence>
<evidence type="ECO:0000256" key="4">
    <source>
        <dbReference type="ARBA" id="ARBA00023242"/>
    </source>
</evidence>
<dbReference type="SUPFAM" id="SSF57701">
    <property type="entry name" value="Zn2/Cys6 DNA-binding domain"/>
    <property type="match status" value="1"/>
</dbReference>
<organism evidence="7 8">
    <name type="scientific">Dioszegia hungarica</name>
    <dbReference type="NCBI Taxonomy" id="4972"/>
    <lineage>
        <taxon>Eukaryota</taxon>
        <taxon>Fungi</taxon>
        <taxon>Dikarya</taxon>
        <taxon>Basidiomycota</taxon>
        <taxon>Agaricomycotina</taxon>
        <taxon>Tremellomycetes</taxon>
        <taxon>Tremellales</taxon>
        <taxon>Bulleribasidiaceae</taxon>
        <taxon>Dioszegia</taxon>
    </lineage>
</organism>
<accession>A0AA38LQ54</accession>
<dbReference type="GO" id="GO:0003677">
    <property type="term" value="F:DNA binding"/>
    <property type="evidence" value="ECO:0007669"/>
    <property type="project" value="UniProtKB-KW"/>
</dbReference>
<dbReference type="GO" id="GO:0006351">
    <property type="term" value="P:DNA-templated transcription"/>
    <property type="evidence" value="ECO:0007669"/>
    <property type="project" value="InterPro"/>
</dbReference>
<keyword evidence="3" id="KW-0238">DNA-binding</keyword>
<dbReference type="RefSeq" id="XP_052942684.1">
    <property type="nucleotide sequence ID" value="XM_053088095.1"/>
</dbReference>
<dbReference type="EMBL" id="JAKWFO010000014">
    <property type="protein sequence ID" value="KAI9632907.1"/>
    <property type="molecule type" value="Genomic_DNA"/>
</dbReference>
<comment type="subcellular location">
    <subcellularLocation>
        <location evidence="1">Nucleus</location>
    </subcellularLocation>
</comment>
<evidence type="ECO:0000313" key="7">
    <source>
        <dbReference type="EMBL" id="KAI9632907.1"/>
    </source>
</evidence>
<sequence length="886" mass="95173">MSSKEDTPGLRGRYRRACEASAERLLDDLGLGAAPPCAQRVHTLSHQLFSWLKAGPSSLRERVKRVVSVDRSTRRYLISSLRHLPFHPTVHFPHVLIPARYAELGTTTARDARRKRKARCDEAVPCQNCSTAGVSCTHNAPVLKRGPRPRQPQPDLDSRLRNLEHLISSIPNAGVQGSLSLSTDELNQVRTAAHFSPSSDTSTPDAAGLGAPTSIDMSWMGGLSFGNGTGSSGVLTEGSGELAGRMGELDGFAGEPLLLGALAGAGDGMFLPSRGGQGMGSVSSGSGGGGGGSNLYGKAGSGYGRDMLYRDSSGQTKWLGPSSGMPLLDRLKTVHPTPAPSGLSLAEEWMSLSAAIGMTVDSQQLPGPSQPFSSRSDVPSQEEDEAEAIWRRLLSVCPQDLVDHLVRAYFTISHLLYPILHAPAFMDQYSSPSSRKNRSFVALVLSICCLSSRYTQDPRLPGASTGLFDLAQQVVSTLASERMDLELVQALFNMSVVQEGTSRPALLWSYLSQAVSGAIELGLHRRTDEYSSFSAIDVEVRKRTIWAIYAQDIKASCTSGRPPILRLADLDVEECSAVDDVYISAQSGIGVQPTDRPSVMAGFVCAVRLHMILEKTISRINSTTEQSETRPFISLLRPPISQPPQDELPLLDHVTDGVPGDWVYTPATVADPDSVRFFQKTRVFALQNFIRLLIARHRFSEMLERTRNGSASMADIQPILTQITQSALGIIGTYCAIDTRGRLGFFGAHAIAQLSQAGVGLIGVILHLRTQPGGGDDVSHLAMQGLPAVIQVLRQLGKRRAAGSRSAELLAEFCRACRLGIFTGAEPIEDSGDAAPVEVPMLQSLPRRSSASLPSADLPLSAGAFEDWLEMAFSDSADIWGVPPST</sequence>
<dbReference type="GeneID" id="77727300"/>
<evidence type="ECO:0000259" key="5">
    <source>
        <dbReference type="SMART" id="SM00066"/>
    </source>
</evidence>
<dbReference type="AlphaFoldDB" id="A0AA38LQ54"/>
<proteinExistence type="predicted"/>
<dbReference type="InterPro" id="IPR001138">
    <property type="entry name" value="Zn2Cys6_DnaBD"/>
</dbReference>
<dbReference type="PANTHER" id="PTHR46910">
    <property type="entry name" value="TRANSCRIPTION FACTOR PDR1"/>
    <property type="match status" value="1"/>
</dbReference>
<dbReference type="Proteomes" id="UP001164286">
    <property type="component" value="Unassembled WGS sequence"/>
</dbReference>
<evidence type="ECO:0000259" key="6">
    <source>
        <dbReference type="SMART" id="SM00906"/>
    </source>
</evidence>
<feature type="domain" description="Xylanolytic transcriptional activator regulatory" evidence="6">
    <location>
        <begin position="507"/>
        <end position="581"/>
    </location>
</feature>
<dbReference type="InterPro" id="IPR036864">
    <property type="entry name" value="Zn2-C6_fun-type_DNA-bd_sf"/>
</dbReference>
<dbReference type="PANTHER" id="PTHR46910:SF3">
    <property type="entry name" value="HALOTOLERANCE PROTEIN 9-RELATED"/>
    <property type="match status" value="1"/>
</dbReference>
<dbReference type="InterPro" id="IPR007219">
    <property type="entry name" value="XnlR_reg_dom"/>
</dbReference>
<name>A0AA38LQ54_9TREE</name>
<dbReference type="SMART" id="SM00906">
    <property type="entry name" value="Fungal_trans"/>
    <property type="match status" value="1"/>
</dbReference>
<feature type="domain" description="Zn(2)-C6 fungal-type" evidence="5">
    <location>
        <begin position="104"/>
        <end position="147"/>
    </location>
</feature>
<dbReference type="GO" id="GO:0000981">
    <property type="term" value="F:DNA-binding transcription factor activity, RNA polymerase II-specific"/>
    <property type="evidence" value="ECO:0007669"/>
    <property type="project" value="InterPro"/>
</dbReference>
<comment type="caution">
    <text evidence="7">The sequence shown here is derived from an EMBL/GenBank/DDBJ whole genome shotgun (WGS) entry which is preliminary data.</text>
</comment>